<organism evidence="20 21">
    <name type="scientific">Tachysurus vachellii</name>
    <name type="common">Darkbarbel catfish</name>
    <name type="synonym">Pelteobagrus vachellii</name>
    <dbReference type="NCBI Taxonomy" id="175792"/>
    <lineage>
        <taxon>Eukaryota</taxon>
        <taxon>Metazoa</taxon>
        <taxon>Chordata</taxon>
        <taxon>Craniata</taxon>
        <taxon>Vertebrata</taxon>
        <taxon>Euteleostomi</taxon>
        <taxon>Actinopterygii</taxon>
        <taxon>Neopterygii</taxon>
        <taxon>Teleostei</taxon>
        <taxon>Ostariophysi</taxon>
        <taxon>Siluriformes</taxon>
        <taxon>Bagridae</taxon>
        <taxon>Tachysurus</taxon>
    </lineage>
</organism>
<dbReference type="GO" id="GO:0005737">
    <property type="term" value="C:cytoplasm"/>
    <property type="evidence" value="ECO:0007669"/>
    <property type="project" value="UniProtKB-SubCell"/>
</dbReference>
<dbReference type="InterPro" id="IPR001680">
    <property type="entry name" value="WD40_rpt"/>
</dbReference>
<dbReference type="Pfam" id="PF13424">
    <property type="entry name" value="TPR_12"/>
    <property type="match status" value="2"/>
</dbReference>
<comment type="function">
    <text evidence="16">Positively regulates the activity of the minus-end directed microtubule motor protein dynein. May enhance dynein-mediated microtubule sliding by targeting dynein to the microtubule plus end. Required for several dynein- and microtubule-dependent processes such as the maintenance of Golgi integrity, the peripheral transport of microtubule fragments and the coupling of the nucleus and centrosome. May be required for proliferation of neuronal precursors and neuronal migration.</text>
</comment>
<dbReference type="InterPro" id="IPR007967">
    <property type="entry name" value="GSKIP_dom"/>
</dbReference>
<dbReference type="GO" id="GO:0070840">
    <property type="term" value="F:dynein complex binding"/>
    <property type="evidence" value="ECO:0007669"/>
    <property type="project" value="UniProtKB-UniRule"/>
</dbReference>
<evidence type="ECO:0000256" key="8">
    <source>
        <dbReference type="ARBA" id="ARBA00022776"/>
    </source>
</evidence>
<feature type="initiator methionine" description="Removed" evidence="16">
    <location>
        <position position="1715"/>
    </location>
</feature>
<dbReference type="Pfam" id="PF15044">
    <property type="entry name" value="CLU_N"/>
    <property type="match status" value="1"/>
</dbReference>
<dbReference type="SUPFAM" id="SSF50978">
    <property type="entry name" value="WD40 repeat-like"/>
    <property type="match status" value="1"/>
</dbReference>
<gene>
    <name evidence="16" type="primary">PAFAH1B1</name>
    <name evidence="16" type="synonym">LIS1</name>
    <name evidence="20" type="ORF">Q7C36_017932</name>
</gene>
<dbReference type="SMART" id="SM00028">
    <property type="entry name" value="TPR"/>
    <property type="match status" value="3"/>
</dbReference>
<evidence type="ECO:0000256" key="14">
    <source>
        <dbReference type="ARBA" id="ARBA00046915"/>
    </source>
</evidence>
<dbReference type="InterPro" id="IPR020472">
    <property type="entry name" value="WD40_PAC1"/>
</dbReference>
<dbReference type="Gene3D" id="1.25.40.10">
    <property type="entry name" value="Tetratricopeptide repeat domain"/>
    <property type="match status" value="1"/>
</dbReference>
<dbReference type="GO" id="GO:0048312">
    <property type="term" value="P:intracellular distribution of mitochondria"/>
    <property type="evidence" value="ECO:0007669"/>
    <property type="project" value="TreeGrafter"/>
</dbReference>
<comment type="function">
    <text evidence="15">mRNA-binding protein involved in proper cytoplasmic distribution of mitochondria. Specifically binds mRNAs of nuclear-encoded mitochondrial proteins in the cytoplasm and regulates transport or translation of these transcripts close to mitochondria, playing a role in mitochondrial biogenesis.</text>
</comment>
<dbReference type="GO" id="GO:0051301">
    <property type="term" value="P:cell division"/>
    <property type="evidence" value="ECO:0007669"/>
    <property type="project" value="UniProtKB-KW"/>
</dbReference>
<comment type="domain">
    <text evidence="16">Dimerization mediated by the LisH domain may be required to activate dynein.</text>
</comment>
<evidence type="ECO:0000256" key="4">
    <source>
        <dbReference type="ARBA" id="ARBA00022574"/>
    </source>
</evidence>
<evidence type="ECO:0000256" key="11">
    <source>
        <dbReference type="ARBA" id="ARBA00023054"/>
    </source>
</evidence>
<keyword evidence="11 16" id="KW-0175">Coiled coil</keyword>
<comment type="subunit">
    <text evidence="16">Can self-associate. Interacts with dynein, dynactin, NDE1 and NDEL1.</text>
</comment>
<evidence type="ECO:0000256" key="9">
    <source>
        <dbReference type="ARBA" id="ARBA00022782"/>
    </source>
</evidence>
<feature type="repeat" description="WD" evidence="17">
    <location>
        <begin position="2022"/>
        <end position="2047"/>
    </location>
</feature>
<dbReference type="InterPro" id="IPR028275">
    <property type="entry name" value="CLU_N"/>
</dbReference>
<sequence length="2124" mass="240667">MGNVLRCCFVRLFWNKDIPVQIEEQSPLLSRENSDVESRSPSRSDMLSSPVLDQDHLLYPDIVLSSSHLVANLDRDNLPQQSELVKSVNEEYQEGFEEEGMTSTRISQQEFHCSDRTQLCTTENEWPLLSSLHSWPSEQSDAANLASQTLIHTHGQGTRYWQASPCQGVQLLGQGSHGSHQIIFSEPKSAVAKRSPQTELEIIQVDEGEDKEEDEDKEEAQLENGTEQMELNLVRSDQNVAQLGQDIALRAKYVRSSLAECEKSGVGSDEEEVGEHYPIQSGQTEAQYRPIIAQTDEVNHETVILISQNGEHKEPSFVVRLQTNPDIRNQEELTQTQHFILDLDSIQTEGDVTEMTQIAKTLARKEQHISENENEFAPNKQSVAELRSEEQDRKTSEDLNQGSKKNERFTLFVVDKLFLATPDITGPSPNNILNDQTELNELNRYIDKEFQEDPDSVDAGPSEDMGITIRIQAPGIEPTDFQASPLAMVQEIKQVLMDREETCHRTCFSLQLDRNTLDNFSNLKSITGLQEGSLLKIVEEPYTVREVRLHLRHFRDLLNSLDPTDAYNGIEGSSLSFLRFFTEERVEENSKFKKRGEELKQFNCSPPEYILPGTKECLLGPLQPQSENLKPIKCLKVLMTSSWNPPPGNRKIHGDLLYLNVLTMEDRQFSVTASMRGFYLNQSTTYIFNPKPENPSMLSHSLVDLLSQISPVFKKNFSLLLKRRTSTHPFERIGTPLQVFSWTAPALDHSMDCVRAEDASFSQLDYEGHMPGQVCDWNEELQSTRELPRQSLKDRLLRDRAIFKANSDFVTTATRGAMAVIDGNVMPINPSDEARNHMYVWNNIFFSFGLDGHEHYEELGGEAAAHVASAIDLNGVRAYSAVDADGLYLLGTVLVDYRGYRITAQSIVPGILERGQEQSVIYGSTDFGKTVVSNEQFLKLLDKPSKHLRVQRHFVLNKDDSVVELCSSVECKGIMGNDGRHYILDLLFTFPPDLNFLPVEGEELNTECQRLGFPLQHPHRLVCLRQELIEAFVKYRCHLYKNTASQGLDQESSSIKVGGSPHSSEAAALQPMPDVYNKGVDVGTPDKNDSSSQTTHSSAFDIQFNPDIFSPGVRFPKECSQAIQEQKQLLKDAASFLVSNRVPDLIKSCADHTTMPTDGFTLTEALHQHGINIRYLGTVLEFIEKSPQKSKLDHVYRIALSELITRCTKHIFRTYLIAVESSSLSVSVSHFLNCFLSSPSDVLVTQQLDRLSSKRRSRRRRSRGSVSGEVTAVGGAWASLTSNELWRNIQAAAREYYHYCLPCDSIEQAVDKYGLQRITLLREIAIKTGIQLLIRDYQFDVKNKPVFTEEDILNIFPVIKHVVPKANDGIYLLHCGQASIQQGRLKEGCELISQAMGLFTNVYGALHQDVCVCLRLLGRIYYILGDYAEALSHQQKAVLISERVLGIDHPNTIQEYKHLGLYCFAGGQTSTALRLLYRARYLMLLVCGEDHPEMALLDSKIGLVLHSVMQCDLALKFLENALALTSKYQGSTSLKMAQGHHLLAKVYESKGEFRLALRHEKERYVIYRSQVGETHEKTQESSEYLKHLTNQAVILQRTMNMIYKSRSGSSITPLTLATPSRFWIVEQLNLVTVLIRERFCCTVNEIRLIQKDERKNTVLKIFCEANDRERERRQTRSERPSCRPSVLQRAAEHAEDCLQAPCLGQRQRPCTPAIMVLSQRQRDELNRAIADYLRSNGYEEAYSVFKKEAELDMNEELDKKYAGLLEKKWTSVIRLQKKVMELESKLNEAKEEITLGGPMGQKRDPKEWIPRPPEKYALSGHRSPVTRVIFHPIFSVMVSASEDATIKVWDYETGDFERTLKGHTDSVQDISFDQSGKLLASCSADMTIKLWDFQGFECIRTMHGHDHNVSSVAIMPNGDHIVSASRDKTMKMWEVATGYCVKTFTGHREWVRMVRPNQDGTLLASCSNDQTVRVWVTATKECKAELREHEHVVECISWAPENAFPTILEATGSENKKSGKPGPFLLSGSRDKTIKMWDVSIGMCLMTLVGHDNWVRGVLFHPGGRFIVSCADDKTLRTWDYKNKRCMKTLSAHEHFVTSMDFHKTSPYVVTGSVDQTVKVWECR</sequence>
<dbReference type="Proteomes" id="UP001187315">
    <property type="component" value="Unassembled WGS sequence"/>
</dbReference>
<dbReference type="PROSITE" id="PS50294">
    <property type="entry name" value="WD_REPEATS_REGION"/>
    <property type="match status" value="6"/>
</dbReference>
<dbReference type="GO" id="GO:0051012">
    <property type="term" value="P:microtubule sliding"/>
    <property type="evidence" value="ECO:0007669"/>
    <property type="project" value="UniProtKB-UniRule"/>
</dbReference>
<dbReference type="CDD" id="cd00200">
    <property type="entry name" value="WD40"/>
    <property type="match status" value="1"/>
</dbReference>
<evidence type="ECO:0000256" key="1">
    <source>
        <dbReference type="ARBA" id="ARBA00022448"/>
    </source>
</evidence>
<dbReference type="InterPro" id="IPR019775">
    <property type="entry name" value="WD40_repeat_CS"/>
</dbReference>
<feature type="repeat" description="WD" evidence="17">
    <location>
        <begin position="1944"/>
        <end position="1975"/>
    </location>
</feature>
<keyword evidence="3 16" id="KW-0963">Cytoplasm</keyword>
<keyword evidence="9 16" id="KW-0221">Differentiation</keyword>
<accession>A0AA88S3F8</accession>
<dbReference type="InterPro" id="IPR011990">
    <property type="entry name" value="TPR-like_helical_dom_sf"/>
</dbReference>
<dbReference type="InterPro" id="IPR019734">
    <property type="entry name" value="TPR_rpt"/>
</dbReference>
<evidence type="ECO:0000256" key="18">
    <source>
        <dbReference type="SAM" id="MobiDB-lite"/>
    </source>
</evidence>
<evidence type="ECO:0000313" key="20">
    <source>
        <dbReference type="EMBL" id="KAK2827006.1"/>
    </source>
</evidence>
<dbReference type="GO" id="GO:0005874">
    <property type="term" value="C:microtubule"/>
    <property type="evidence" value="ECO:0007669"/>
    <property type="project" value="UniProtKB-KW"/>
</dbReference>
<keyword evidence="1 16" id="KW-0813">Transport</keyword>
<dbReference type="SUPFAM" id="SSF48452">
    <property type="entry name" value="TPR-like"/>
    <property type="match status" value="2"/>
</dbReference>
<dbReference type="CDD" id="cd15466">
    <property type="entry name" value="CLU-central"/>
    <property type="match status" value="1"/>
</dbReference>
<dbReference type="GO" id="GO:0000132">
    <property type="term" value="P:establishment of mitotic spindle orientation"/>
    <property type="evidence" value="ECO:0007669"/>
    <property type="project" value="UniProtKB-UniRule"/>
</dbReference>
<keyword evidence="21" id="KW-1185">Reference proteome</keyword>
<evidence type="ECO:0000256" key="12">
    <source>
        <dbReference type="ARBA" id="ARBA00023212"/>
    </source>
</evidence>
<evidence type="ECO:0000256" key="2">
    <source>
        <dbReference type="ARBA" id="ARBA00022473"/>
    </source>
</evidence>
<dbReference type="Pfam" id="PF05303">
    <property type="entry name" value="GSKIP_dom"/>
    <property type="match status" value="1"/>
</dbReference>
<keyword evidence="6 16" id="KW-0493">Microtubule</keyword>
<proteinExistence type="inferred from homology"/>
<dbReference type="PROSITE" id="PS51823">
    <property type="entry name" value="CLU"/>
    <property type="match status" value="1"/>
</dbReference>
<keyword evidence="12 16" id="KW-0206">Cytoskeleton</keyword>
<keyword evidence="8 16" id="KW-0498">Mitosis</keyword>
<dbReference type="PRINTS" id="PR00320">
    <property type="entry name" value="GPROTEINBRPT"/>
</dbReference>
<dbReference type="SMART" id="SM00667">
    <property type="entry name" value="LisH"/>
    <property type="match status" value="1"/>
</dbReference>
<feature type="region of interest" description="Disordered" evidence="18">
    <location>
        <begin position="369"/>
        <end position="402"/>
    </location>
</feature>
<dbReference type="Gene3D" id="3.30.2280.10">
    <property type="entry name" value="Hypothetical protein (hspc210)"/>
    <property type="match status" value="1"/>
</dbReference>
<dbReference type="EMBL" id="JAVHJS010000019">
    <property type="protein sequence ID" value="KAK2827006.1"/>
    <property type="molecule type" value="Genomic_DNA"/>
</dbReference>
<feature type="region of interest" description="Disordered" evidence="18">
    <location>
        <begin position="1050"/>
        <end position="1097"/>
    </location>
</feature>
<comment type="similarity">
    <text evidence="16">Belongs to the WD repeat LIS1/nudF family.</text>
</comment>
<feature type="domain" description="Clu" evidence="19">
    <location>
        <begin position="755"/>
        <end position="997"/>
    </location>
</feature>
<feature type="compositionally biased region" description="Basic and acidic residues" evidence="18">
    <location>
        <begin position="386"/>
        <end position="397"/>
    </location>
</feature>
<keyword evidence="2 16" id="KW-0217">Developmental protein</keyword>
<dbReference type="PROSITE" id="PS50082">
    <property type="entry name" value="WD_REPEATS_2"/>
    <property type="match status" value="7"/>
</dbReference>
<dbReference type="FunFam" id="2.130.10.10:FF:000038">
    <property type="entry name" value="Lissencephaly-1 homolog B"/>
    <property type="match status" value="1"/>
</dbReference>
<dbReference type="Pfam" id="PF12807">
    <property type="entry name" value="eIF3_p135"/>
    <property type="match status" value="1"/>
</dbReference>
<comment type="caution">
    <text evidence="20">The sequence shown here is derived from an EMBL/GenBank/DDBJ whole genome shotgun (WGS) entry which is preliminary data.</text>
</comment>
<keyword evidence="7" id="KW-0677">Repeat</keyword>
<feature type="repeat" description="WD" evidence="17">
    <location>
        <begin position="1860"/>
        <end position="1901"/>
    </location>
</feature>
<dbReference type="GO" id="GO:0003729">
    <property type="term" value="F:mRNA binding"/>
    <property type="evidence" value="ECO:0007669"/>
    <property type="project" value="TreeGrafter"/>
</dbReference>
<dbReference type="SUPFAM" id="SSF103107">
    <property type="entry name" value="Hypothetical protein c14orf129, hspc210"/>
    <property type="match status" value="1"/>
</dbReference>
<dbReference type="GO" id="GO:0048854">
    <property type="term" value="P:brain morphogenesis"/>
    <property type="evidence" value="ECO:0007669"/>
    <property type="project" value="UniProtKB-ARBA"/>
</dbReference>
<keyword evidence="13 16" id="KW-0131">Cell cycle</keyword>
<comment type="subcellular location">
    <subcellularLocation>
        <location evidence="16">Cytoplasm</location>
        <location evidence="16">Cytoskeleton</location>
    </subcellularLocation>
    <subcellularLocation>
        <location evidence="16">Cytoplasm</location>
        <location evidence="16">Cytoskeleton</location>
        <location evidence="16">Microtubule organizing center</location>
        <location evidence="16">Centrosome</location>
    </subcellularLocation>
    <subcellularLocation>
        <location evidence="15">Cytoplasm</location>
    </subcellularLocation>
    <subcellularLocation>
        <location evidence="15">Cytoplasmic granule</location>
    </subcellularLocation>
    <text evidence="16">Localizes to the plus end of microtubules and to the centrosome.</text>
</comment>
<dbReference type="PROSITE" id="PS00678">
    <property type="entry name" value="WD_REPEATS_1"/>
    <property type="match status" value="4"/>
</dbReference>
<dbReference type="FunFam" id="1.25.40.10:FF:000099">
    <property type="entry name" value="Clustered mitochondria protein homolog"/>
    <property type="match status" value="1"/>
</dbReference>
<dbReference type="PANTHER" id="PTHR12601:SF10">
    <property type="entry name" value="CLUSTERED MITOCHONDRIA PROTEIN HOMOLOG"/>
    <property type="match status" value="1"/>
</dbReference>
<comment type="similarity">
    <text evidence="15">Belongs to the CLU family.</text>
</comment>
<dbReference type="InterPro" id="IPR023231">
    <property type="entry name" value="GSKIP_dom_sf"/>
</dbReference>
<evidence type="ECO:0000256" key="7">
    <source>
        <dbReference type="ARBA" id="ARBA00022737"/>
    </source>
</evidence>
<feature type="repeat" description="WD" evidence="17">
    <location>
        <begin position="2090"/>
        <end position="2124"/>
    </location>
</feature>
<keyword evidence="5 16" id="KW-0132">Cell division</keyword>
<comment type="subunit">
    <text evidence="14">Can self-associate. Component of the cytosolic PAF-AH (I) heterotetrameric enzyme, which is composed of PAFAH1B1 (beta), PAFAH1B2 (alpha2) and PAFAH1B3 (alpha1) subunits. The catalytic activity of the enzyme resides in the alpha1 (PAFAH1B3) and alpha2 (PAFAH1B2) subunits, whereas the beta subunit (PAFAH1B1) has regulatory activity. Trimer formation is not essential for the catalytic activity. Interacts with dynein, dynactin, nde1 and ndel1.</text>
</comment>
<dbReference type="FunFam" id="3.30.2280.10:FF:000002">
    <property type="entry name" value="Clustered mitochondria protein homolog"/>
    <property type="match status" value="1"/>
</dbReference>
<evidence type="ECO:0000256" key="3">
    <source>
        <dbReference type="ARBA" id="ARBA00022490"/>
    </source>
</evidence>
<dbReference type="Pfam" id="PF00400">
    <property type="entry name" value="WD40"/>
    <property type="match status" value="7"/>
</dbReference>
<evidence type="ECO:0000256" key="13">
    <source>
        <dbReference type="ARBA" id="ARBA00023306"/>
    </source>
</evidence>
<evidence type="ECO:0000256" key="5">
    <source>
        <dbReference type="ARBA" id="ARBA00022618"/>
    </source>
</evidence>
<dbReference type="InterPro" id="IPR006594">
    <property type="entry name" value="LisH"/>
</dbReference>
<dbReference type="PANTHER" id="PTHR12601">
    <property type="entry name" value="EUKARYOTIC TRANSLATION INITIATION FACTOR 3 SUBUNIT EIF-3"/>
    <property type="match status" value="1"/>
</dbReference>
<evidence type="ECO:0000256" key="6">
    <source>
        <dbReference type="ARBA" id="ARBA00022701"/>
    </source>
</evidence>
<feature type="repeat" description="WD" evidence="17">
    <location>
        <begin position="1818"/>
        <end position="1859"/>
    </location>
</feature>
<evidence type="ECO:0000256" key="15">
    <source>
        <dbReference type="HAMAP-Rule" id="MF_03013"/>
    </source>
</evidence>
<name>A0AA88S3F8_TACVA</name>
<dbReference type="GO" id="GO:0005813">
    <property type="term" value="C:centrosome"/>
    <property type="evidence" value="ECO:0007669"/>
    <property type="project" value="UniProtKB-SubCell"/>
</dbReference>
<dbReference type="GO" id="GO:0005875">
    <property type="term" value="C:microtubule associated complex"/>
    <property type="evidence" value="ECO:0007669"/>
    <property type="project" value="UniProtKB-UniRule"/>
</dbReference>
<dbReference type="SMART" id="SM00320">
    <property type="entry name" value="WD40"/>
    <property type="match status" value="7"/>
</dbReference>
<feature type="compositionally biased region" description="Basic and acidic residues" evidence="18">
    <location>
        <begin position="32"/>
        <end position="42"/>
    </location>
</feature>
<evidence type="ECO:0000259" key="19">
    <source>
        <dbReference type="PROSITE" id="PS51823"/>
    </source>
</evidence>
<dbReference type="HAMAP" id="MF_03013">
    <property type="entry name" value="CLU"/>
    <property type="match status" value="1"/>
</dbReference>
<dbReference type="Gene3D" id="2.130.10.10">
    <property type="entry name" value="YVTN repeat-like/Quinoprotein amine dehydrogenase"/>
    <property type="match status" value="1"/>
</dbReference>
<keyword evidence="15" id="KW-0694">RNA-binding</keyword>
<dbReference type="InterPro" id="IPR036322">
    <property type="entry name" value="WD40_repeat_dom_sf"/>
</dbReference>
<dbReference type="Pfam" id="PF24951">
    <property type="entry name" value="LisH_PAC1"/>
    <property type="match status" value="1"/>
</dbReference>
<feature type="repeat" description="WD" evidence="17">
    <location>
        <begin position="2048"/>
        <end position="2089"/>
    </location>
</feature>
<evidence type="ECO:0000256" key="10">
    <source>
        <dbReference type="ARBA" id="ARBA00022902"/>
    </source>
</evidence>
<dbReference type="Gene3D" id="1.20.960.30">
    <property type="match status" value="1"/>
</dbReference>
<dbReference type="InterPro" id="IPR027523">
    <property type="entry name" value="CLU_prot"/>
</dbReference>
<keyword evidence="10 16" id="KW-0524">Neurogenesis</keyword>
<dbReference type="InterPro" id="IPR015943">
    <property type="entry name" value="WD40/YVTN_repeat-like_dom_sf"/>
</dbReference>
<reference evidence="20" key="1">
    <citation type="submission" date="2023-08" db="EMBL/GenBank/DDBJ databases">
        <title>Pelteobagrus vachellii genome.</title>
        <authorList>
            <person name="Liu H."/>
        </authorList>
    </citation>
    <scope>NUCLEOTIDE SEQUENCE</scope>
    <source>
        <strain evidence="20">PRFRI_2022a</strain>
        <tissue evidence="20">Muscle</tissue>
    </source>
</reference>
<feature type="repeat" description="WD" evidence="17">
    <location>
        <begin position="1902"/>
        <end position="1943"/>
    </location>
</feature>
<dbReference type="Pfam" id="PF13236">
    <property type="entry name" value="CLU"/>
    <property type="match status" value="1"/>
</dbReference>
<dbReference type="FunFam" id="1.20.960.30:FF:000002">
    <property type="entry name" value="Platelet-activating factor acetylhydrolase ib"/>
    <property type="match status" value="1"/>
</dbReference>
<dbReference type="GO" id="GO:0030154">
    <property type="term" value="P:cell differentiation"/>
    <property type="evidence" value="ECO:0007669"/>
    <property type="project" value="UniProtKB-KW"/>
</dbReference>
<dbReference type="InterPro" id="IPR056795">
    <property type="entry name" value="PAC1-like_LisH-like_dom"/>
</dbReference>
<dbReference type="SUPFAM" id="SSF109925">
    <property type="entry name" value="Lissencephaly-1 protein (Lis-1, PAF-AH alpha) N-terminal domain"/>
    <property type="match status" value="1"/>
</dbReference>
<keyword evidence="4 17" id="KW-0853">WD repeat</keyword>
<dbReference type="InterPro" id="IPR017252">
    <property type="entry name" value="Dynein_regulator_LIS1"/>
</dbReference>
<evidence type="ECO:0000313" key="21">
    <source>
        <dbReference type="Proteomes" id="UP001187315"/>
    </source>
</evidence>
<dbReference type="InterPro" id="IPR037190">
    <property type="entry name" value="LIS1_N"/>
</dbReference>
<evidence type="ECO:0000256" key="17">
    <source>
        <dbReference type="PROSITE-ProRule" id="PRU00221"/>
    </source>
</evidence>
<dbReference type="InterPro" id="IPR033646">
    <property type="entry name" value="CLU-central"/>
</dbReference>
<evidence type="ECO:0000256" key="16">
    <source>
        <dbReference type="HAMAP-Rule" id="MF_03141"/>
    </source>
</evidence>
<protein>
    <recommendedName>
        <fullName evidence="15 16">Multifunctional fusion protein</fullName>
    </recommendedName>
    <domain>
        <recommendedName>
            <fullName evidence="15">Clustered mitochondria protein homolog</fullName>
        </recommendedName>
    </domain>
    <domain>
        <recommendedName>
            <fullName evidence="16">Lissencephaly-1 homolog</fullName>
        </recommendedName>
    </domain>
</protein>
<dbReference type="GO" id="GO:0007005">
    <property type="term" value="P:mitochondrion organization"/>
    <property type="evidence" value="ECO:0007669"/>
    <property type="project" value="UniProtKB-UniRule"/>
</dbReference>
<dbReference type="InterPro" id="IPR025697">
    <property type="entry name" value="CLU_dom"/>
</dbReference>
<dbReference type="HAMAP" id="MF_03141">
    <property type="entry name" value="lis1"/>
    <property type="match status" value="1"/>
</dbReference>
<dbReference type="PROSITE" id="PS50896">
    <property type="entry name" value="LISH"/>
    <property type="match status" value="1"/>
</dbReference>
<feature type="region of interest" description="Disordered" evidence="18">
    <location>
        <begin position="26"/>
        <end position="48"/>
    </location>
</feature>